<dbReference type="PANTHER" id="PTHR35089:SF1">
    <property type="entry name" value="CHAPERONE PROTEIN SKP"/>
    <property type="match status" value="1"/>
</dbReference>
<dbReference type="Pfam" id="PF03938">
    <property type="entry name" value="OmpH"/>
    <property type="match status" value="1"/>
</dbReference>
<evidence type="ECO:0000313" key="4">
    <source>
        <dbReference type="EMBL" id="MBI2876472.1"/>
    </source>
</evidence>
<name>A0A932CPS8_UNCTE</name>
<evidence type="ECO:0000256" key="2">
    <source>
        <dbReference type="ARBA" id="ARBA00022729"/>
    </source>
</evidence>
<dbReference type="InterPro" id="IPR024930">
    <property type="entry name" value="Skp_dom_sf"/>
</dbReference>
<dbReference type="InterPro" id="IPR005632">
    <property type="entry name" value="Chaperone_Skp"/>
</dbReference>
<comment type="similarity">
    <text evidence="1">Belongs to the Skp family.</text>
</comment>
<dbReference type="SMART" id="SM00935">
    <property type="entry name" value="OmpH"/>
    <property type="match status" value="1"/>
</dbReference>
<reference evidence="4" key="1">
    <citation type="submission" date="2020-07" db="EMBL/GenBank/DDBJ databases">
        <title>Huge and variable diversity of episymbiotic CPR bacteria and DPANN archaea in groundwater ecosystems.</title>
        <authorList>
            <person name="He C.Y."/>
            <person name="Keren R."/>
            <person name="Whittaker M."/>
            <person name="Farag I.F."/>
            <person name="Doudna J."/>
            <person name="Cate J.H.D."/>
            <person name="Banfield J.F."/>
        </authorList>
    </citation>
    <scope>NUCLEOTIDE SEQUENCE</scope>
    <source>
        <strain evidence="4">NC_groundwater_672_Ag_B-0.1um_62_36</strain>
    </source>
</reference>
<dbReference type="Gene3D" id="3.30.910.20">
    <property type="entry name" value="Skp domain"/>
    <property type="match status" value="1"/>
</dbReference>
<comment type="caution">
    <text evidence="4">The sequence shown here is derived from an EMBL/GenBank/DDBJ whole genome shotgun (WGS) entry which is preliminary data.</text>
</comment>
<feature type="compositionally biased region" description="Pro residues" evidence="3">
    <location>
        <begin position="188"/>
        <end position="204"/>
    </location>
</feature>
<dbReference type="AlphaFoldDB" id="A0A932CPS8"/>
<dbReference type="EMBL" id="JACPRF010000192">
    <property type="protein sequence ID" value="MBI2876472.1"/>
    <property type="molecule type" value="Genomic_DNA"/>
</dbReference>
<protein>
    <submittedName>
        <fullName evidence="4">OmpH family outer membrane protein</fullName>
    </submittedName>
</protein>
<accession>A0A932CPS8</accession>
<proteinExistence type="inferred from homology"/>
<gene>
    <name evidence="4" type="ORF">HYY20_06285</name>
</gene>
<evidence type="ECO:0000313" key="5">
    <source>
        <dbReference type="Proteomes" id="UP000769766"/>
    </source>
</evidence>
<evidence type="ECO:0000256" key="3">
    <source>
        <dbReference type="SAM" id="MobiDB-lite"/>
    </source>
</evidence>
<dbReference type="GO" id="GO:0051082">
    <property type="term" value="F:unfolded protein binding"/>
    <property type="evidence" value="ECO:0007669"/>
    <property type="project" value="InterPro"/>
</dbReference>
<sequence>MRKLIVFLGIFVVGSLCGGLGYPTLARAEAPLKIGYVDLQKAARESKAGKDAFATLKKDFDQKQTIIEKRQTEIQKLQAELNQQGLLLTEESKKDKEEAYVKKLKDLKRYIDDSNQDLQKKEKELTQKIFLELVKIIDKIGKDGQYTMIFERQEGLLYASQGIDLTEEVMKRYDHQGNHSAQSATPPAAAPAPAANPPANPPKK</sequence>
<organism evidence="4 5">
    <name type="scientific">Tectimicrobiota bacterium</name>
    <dbReference type="NCBI Taxonomy" id="2528274"/>
    <lineage>
        <taxon>Bacteria</taxon>
        <taxon>Pseudomonadati</taxon>
        <taxon>Nitrospinota/Tectimicrobiota group</taxon>
        <taxon>Candidatus Tectimicrobiota</taxon>
    </lineage>
</organism>
<feature type="region of interest" description="Disordered" evidence="3">
    <location>
        <begin position="170"/>
        <end position="204"/>
    </location>
</feature>
<dbReference type="GO" id="GO:0050821">
    <property type="term" value="P:protein stabilization"/>
    <property type="evidence" value="ECO:0007669"/>
    <property type="project" value="TreeGrafter"/>
</dbReference>
<keyword evidence="2" id="KW-0732">Signal</keyword>
<dbReference type="PANTHER" id="PTHR35089">
    <property type="entry name" value="CHAPERONE PROTEIN SKP"/>
    <property type="match status" value="1"/>
</dbReference>
<dbReference type="Proteomes" id="UP000769766">
    <property type="component" value="Unassembled WGS sequence"/>
</dbReference>
<dbReference type="SUPFAM" id="SSF111384">
    <property type="entry name" value="OmpH-like"/>
    <property type="match status" value="1"/>
</dbReference>
<evidence type="ECO:0000256" key="1">
    <source>
        <dbReference type="ARBA" id="ARBA00009091"/>
    </source>
</evidence>
<dbReference type="GO" id="GO:0005829">
    <property type="term" value="C:cytosol"/>
    <property type="evidence" value="ECO:0007669"/>
    <property type="project" value="TreeGrafter"/>
</dbReference>